<dbReference type="InterPro" id="IPR021320">
    <property type="entry name" value="DUF2905"/>
</dbReference>
<keyword evidence="1" id="KW-1133">Transmembrane helix</keyword>
<evidence type="ECO:0000313" key="3">
    <source>
        <dbReference type="Proteomes" id="UP000183997"/>
    </source>
</evidence>
<reference evidence="3" key="1">
    <citation type="submission" date="2016-11" db="EMBL/GenBank/DDBJ databases">
        <authorList>
            <person name="Varghese N."/>
            <person name="Submissions S."/>
        </authorList>
    </citation>
    <scope>NUCLEOTIDE SEQUENCE [LARGE SCALE GENOMIC DNA]</scope>
    <source>
        <strain evidence="3">DSM 10349</strain>
    </source>
</reference>
<dbReference type="EMBL" id="FRAR01000004">
    <property type="protein sequence ID" value="SHJ96859.1"/>
    <property type="molecule type" value="Genomic_DNA"/>
</dbReference>
<dbReference type="PANTHER" id="PTHR36443">
    <property type="entry name" value="BSR5223 PROTEIN"/>
    <property type="match status" value="1"/>
</dbReference>
<dbReference type="PANTHER" id="PTHR36443:SF1">
    <property type="entry name" value="BSR5223 PROTEIN"/>
    <property type="match status" value="1"/>
</dbReference>
<keyword evidence="1" id="KW-0472">Membrane</keyword>
<proteinExistence type="predicted"/>
<keyword evidence="1" id="KW-0812">Transmembrane</keyword>
<dbReference type="Pfam" id="PF11146">
    <property type="entry name" value="DUF2905"/>
    <property type="match status" value="1"/>
</dbReference>
<feature type="transmembrane region" description="Helical" evidence="1">
    <location>
        <begin position="7"/>
        <end position="28"/>
    </location>
</feature>
<name>A0A1M6NMA3_9FIRM</name>
<sequence length="74" mass="8161">MTPLSSMAKLLIFFGLLMVIMGGLLLLVGKIPGLGKLPGDIHIQRGNFTFYFPVVTSILLSICLTLLLNFLLRR</sequence>
<keyword evidence="3" id="KW-1185">Reference proteome</keyword>
<evidence type="ECO:0000256" key="1">
    <source>
        <dbReference type="SAM" id="Phobius"/>
    </source>
</evidence>
<protein>
    <recommendedName>
        <fullName evidence="4">DUF2905 domain-containing protein</fullName>
    </recommendedName>
</protein>
<dbReference type="STRING" id="1121421.SAMN02745123_00221"/>
<dbReference type="AlphaFoldDB" id="A0A1M6NMA3"/>
<dbReference type="Proteomes" id="UP000183997">
    <property type="component" value="Unassembled WGS sequence"/>
</dbReference>
<gene>
    <name evidence="2" type="ORF">SAMN02745123_00221</name>
</gene>
<dbReference type="RefSeq" id="WP_072910428.1">
    <property type="nucleotide sequence ID" value="NZ_FRAR01000004.1"/>
</dbReference>
<evidence type="ECO:0000313" key="2">
    <source>
        <dbReference type="EMBL" id="SHJ96859.1"/>
    </source>
</evidence>
<organism evidence="2 3">
    <name type="scientific">Desulforamulus aeronauticus DSM 10349</name>
    <dbReference type="NCBI Taxonomy" id="1121421"/>
    <lineage>
        <taxon>Bacteria</taxon>
        <taxon>Bacillati</taxon>
        <taxon>Bacillota</taxon>
        <taxon>Clostridia</taxon>
        <taxon>Eubacteriales</taxon>
        <taxon>Peptococcaceae</taxon>
        <taxon>Desulforamulus</taxon>
    </lineage>
</organism>
<evidence type="ECO:0008006" key="4">
    <source>
        <dbReference type="Google" id="ProtNLM"/>
    </source>
</evidence>
<feature type="transmembrane region" description="Helical" evidence="1">
    <location>
        <begin position="48"/>
        <end position="72"/>
    </location>
</feature>
<accession>A0A1M6NMA3</accession>